<gene>
    <name evidence="7" type="ORF">CEUSTIGMA_g9529.t1</name>
</gene>
<evidence type="ECO:0000259" key="6">
    <source>
        <dbReference type="Pfam" id="PF03151"/>
    </source>
</evidence>
<dbReference type="OrthoDB" id="6418713at2759"/>
<reference evidence="7 8" key="1">
    <citation type="submission" date="2017-08" db="EMBL/GenBank/DDBJ databases">
        <title>Acidophilic green algal genome provides insights into adaptation to an acidic environment.</title>
        <authorList>
            <person name="Hirooka S."/>
            <person name="Hirose Y."/>
            <person name="Kanesaki Y."/>
            <person name="Higuchi S."/>
            <person name="Fujiwara T."/>
            <person name="Onuma R."/>
            <person name="Era A."/>
            <person name="Ohbayashi R."/>
            <person name="Uzuka A."/>
            <person name="Nozaki H."/>
            <person name="Yoshikawa H."/>
            <person name="Miyagishima S.Y."/>
        </authorList>
    </citation>
    <scope>NUCLEOTIDE SEQUENCE [LARGE SCALE GENOMIC DNA]</scope>
    <source>
        <strain evidence="7 8">NIES-2499</strain>
    </source>
</reference>
<evidence type="ECO:0000256" key="2">
    <source>
        <dbReference type="ARBA" id="ARBA00022692"/>
    </source>
</evidence>
<evidence type="ECO:0000256" key="3">
    <source>
        <dbReference type="ARBA" id="ARBA00022989"/>
    </source>
</evidence>
<feature type="transmembrane region" description="Helical" evidence="5">
    <location>
        <begin position="165"/>
        <end position="182"/>
    </location>
</feature>
<name>A0A250XG99_9CHLO</name>
<comment type="caution">
    <text evidence="7">The sequence shown here is derived from an EMBL/GenBank/DDBJ whole genome shotgun (WGS) entry which is preliminary data.</text>
</comment>
<comment type="subcellular location">
    <subcellularLocation>
        <location evidence="1">Membrane</location>
        <topology evidence="1">Multi-pass membrane protein</topology>
    </subcellularLocation>
</comment>
<dbReference type="AlphaFoldDB" id="A0A250XG99"/>
<keyword evidence="2 5" id="KW-0812">Transmembrane</keyword>
<feature type="transmembrane region" description="Helical" evidence="5">
    <location>
        <begin position="35"/>
        <end position="59"/>
    </location>
</feature>
<keyword evidence="3 5" id="KW-1133">Transmembrane helix</keyword>
<dbReference type="InterPro" id="IPR004853">
    <property type="entry name" value="Sugar_P_trans_dom"/>
</dbReference>
<dbReference type="InterPro" id="IPR050186">
    <property type="entry name" value="TPT_transporter"/>
</dbReference>
<feature type="transmembrane region" description="Helical" evidence="5">
    <location>
        <begin position="314"/>
        <end position="332"/>
    </location>
</feature>
<dbReference type="Pfam" id="PF03151">
    <property type="entry name" value="TPT"/>
    <property type="match status" value="1"/>
</dbReference>
<protein>
    <recommendedName>
        <fullName evidence="6">Sugar phosphate transporter domain-containing protein</fullName>
    </recommendedName>
</protein>
<feature type="transmembrane region" description="Helical" evidence="5">
    <location>
        <begin position="130"/>
        <end position="153"/>
    </location>
</feature>
<feature type="domain" description="Sugar phosphate transporter" evidence="6">
    <location>
        <begin position="42"/>
        <end position="330"/>
    </location>
</feature>
<proteinExistence type="predicted"/>
<feature type="transmembrane region" description="Helical" evidence="5">
    <location>
        <begin position="219"/>
        <end position="241"/>
    </location>
</feature>
<dbReference type="GO" id="GO:0016020">
    <property type="term" value="C:membrane"/>
    <property type="evidence" value="ECO:0007669"/>
    <property type="project" value="UniProtKB-SubCell"/>
</dbReference>
<dbReference type="PANTHER" id="PTHR11132">
    <property type="entry name" value="SOLUTE CARRIER FAMILY 35"/>
    <property type="match status" value="1"/>
</dbReference>
<evidence type="ECO:0000256" key="5">
    <source>
        <dbReference type="SAM" id="Phobius"/>
    </source>
</evidence>
<evidence type="ECO:0000313" key="8">
    <source>
        <dbReference type="Proteomes" id="UP000232323"/>
    </source>
</evidence>
<organism evidence="7 8">
    <name type="scientific">Chlamydomonas eustigma</name>
    <dbReference type="NCBI Taxonomy" id="1157962"/>
    <lineage>
        <taxon>Eukaryota</taxon>
        <taxon>Viridiplantae</taxon>
        <taxon>Chlorophyta</taxon>
        <taxon>core chlorophytes</taxon>
        <taxon>Chlorophyceae</taxon>
        <taxon>CS clade</taxon>
        <taxon>Chlamydomonadales</taxon>
        <taxon>Chlamydomonadaceae</taxon>
        <taxon>Chlamydomonas</taxon>
    </lineage>
</organism>
<keyword evidence="4 5" id="KW-0472">Membrane</keyword>
<evidence type="ECO:0000256" key="1">
    <source>
        <dbReference type="ARBA" id="ARBA00004141"/>
    </source>
</evidence>
<sequence length="372" mass="40234">MKKLSLVENKVHFDYDIEVSTDLQTTIRRVSTSAFLLKAAVVIATCAAWTVVSSVAILVNKVLMVDVGFKYPTTIACLGLLTTTLLSYLSIICIIPPHERHAVSSNHFFSRILPTGFMMALTFQTGNGAYLYLTVSFVQMLKAFCPVFTMLLLFATRLEKATPRLVASITLISIGVAAASYGELNMSAIGLATMLTSVLAESVRLVMTQHLLVGQALHPLEGLFYIGVACSFCLMMLAVIFELSPFLTTGAYIMVLQHPRKFLAAALAGFGVNCLAILVIKLASSLTLKVLGTVKDAALVTVGVVFLHEVVSTLQMTGYVISLVGFISYNVIKATASTSIRHNENADFARTAVTSSDALKSESRRIQDEKAQ</sequence>
<feature type="transmembrane region" description="Helical" evidence="5">
    <location>
        <begin position="261"/>
        <end position="283"/>
    </location>
</feature>
<feature type="transmembrane region" description="Helical" evidence="5">
    <location>
        <begin position="108"/>
        <end position="124"/>
    </location>
</feature>
<feature type="transmembrane region" description="Helical" evidence="5">
    <location>
        <begin position="71"/>
        <end position="96"/>
    </location>
</feature>
<dbReference type="Proteomes" id="UP000232323">
    <property type="component" value="Unassembled WGS sequence"/>
</dbReference>
<evidence type="ECO:0000313" key="7">
    <source>
        <dbReference type="EMBL" id="GAX82101.1"/>
    </source>
</evidence>
<evidence type="ECO:0000256" key="4">
    <source>
        <dbReference type="ARBA" id="ARBA00023136"/>
    </source>
</evidence>
<accession>A0A250XG99</accession>
<keyword evidence="8" id="KW-1185">Reference proteome</keyword>
<dbReference type="EMBL" id="BEGY01000075">
    <property type="protein sequence ID" value="GAX82101.1"/>
    <property type="molecule type" value="Genomic_DNA"/>
</dbReference>